<name>U5WDH8_9ACTN</name>
<dbReference type="SUPFAM" id="SSF53850">
    <property type="entry name" value="Periplasmic binding protein-like II"/>
    <property type="match status" value="1"/>
</dbReference>
<dbReference type="HOGENOM" id="CLU_039613_6_4_11"/>
<dbReference type="STRING" id="1246995.AFR_38760"/>
<comment type="similarity">
    <text evidence="1">Belongs to the LysR transcriptional regulatory family.</text>
</comment>
<keyword evidence="7" id="KW-1185">Reference proteome</keyword>
<dbReference type="Proteomes" id="UP000017746">
    <property type="component" value="Chromosome"/>
</dbReference>
<dbReference type="Gene3D" id="3.40.190.10">
    <property type="entry name" value="Periplasmic binding protein-like II"/>
    <property type="match status" value="2"/>
</dbReference>
<evidence type="ECO:0000256" key="2">
    <source>
        <dbReference type="ARBA" id="ARBA00023015"/>
    </source>
</evidence>
<dbReference type="InterPro" id="IPR000847">
    <property type="entry name" value="LysR_HTH_N"/>
</dbReference>
<dbReference type="PRINTS" id="PR00039">
    <property type="entry name" value="HTHLYSR"/>
</dbReference>
<dbReference type="PANTHER" id="PTHR30346">
    <property type="entry name" value="TRANSCRIPTIONAL DUAL REGULATOR HCAR-RELATED"/>
    <property type="match status" value="1"/>
</dbReference>
<sequence length="286" mass="31391">MSDIDLRHLRYLIAVADEGGFTRAAERLGMTQPALSRAVRGLEDEVGVPLLIRLHRGVELTTAGKVLVEAARGITTAMETALRRSRQAAEESTRLRISARGCEVAAAEELKRGWAEPVEVLVTDRRSQSDVLREGGAELALIRGPFDDRGLDSDVLSTEPRIVLLHASHRLADSAVIARADLSPDPVVVWSGSGRQERDYWLGIDSGHRDVIVGPEVDDVLQMLARVRLGEAIAFAPLAMLRLLTLPDDVRTVPVDGLTDTEIRIVWVQEETSPAIARFVRYAVRS</sequence>
<dbReference type="Pfam" id="PF03466">
    <property type="entry name" value="LysR_substrate"/>
    <property type="match status" value="1"/>
</dbReference>
<dbReference type="PANTHER" id="PTHR30346:SF0">
    <property type="entry name" value="HCA OPERON TRANSCRIPTIONAL ACTIVATOR HCAR"/>
    <property type="match status" value="1"/>
</dbReference>
<dbReference type="eggNOG" id="COG0583">
    <property type="taxonomic scope" value="Bacteria"/>
</dbReference>
<evidence type="ECO:0000259" key="5">
    <source>
        <dbReference type="PROSITE" id="PS50931"/>
    </source>
</evidence>
<evidence type="ECO:0000313" key="7">
    <source>
        <dbReference type="Proteomes" id="UP000017746"/>
    </source>
</evidence>
<keyword evidence="4" id="KW-0804">Transcription</keyword>
<dbReference type="Pfam" id="PF00126">
    <property type="entry name" value="HTH_1"/>
    <property type="match status" value="1"/>
</dbReference>
<dbReference type="KEGG" id="afs:AFR_38760"/>
<dbReference type="GO" id="GO:0003677">
    <property type="term" value="F:DNA binding"/>
    <property type="evidence" value="ECO:0007669"/>
    <property type="project" value="UniProtKB-KW"/>
</dbReference>
<reference evidence="6 7" key="1">
    <citation type="journal article" date="2014" name="J. Biotechnol.">
        <title>Complete genome sequence of the actinobacterium Actinoplanes friuliensis HAG 010964, producer of the lipopeptide antibiotic friulimycin.</title>
        <authorList>
            <person name="Ruckert C."/>
            <person name="Szczepanowski R."/>
            <person name="Albersmeier A."/>
            <person name="Goesmann A."/>
            <person name="Fischer N."/>
            <person name="Steinkamper A."/>
            <person name="Puhler A."/>
            <person name="Biener R."/>
            <person name="Schwartz D."/>
            <person name="Kalinowski J."/>
        </authorList>
    </citation>
    <scope>NUCLEOTIDE SEQUENCE [LARGE SCALE GENOMIC DNA]</scope>
    <source>
        <strain evidence="6 7">DSM 7358</strain>
    </source>
</reference>
<dbReference type="InterPro" id="IPR005119">
    <property type="entry name" value="LysR_subst-bd"/>
</dbReference>
<gene>
    <name evidence="6" type="ORF">AFR_38760</name>
</gene>
<evidence type="ECO:0000256" key="3">
    <source>
        <dbReference type="ARBA" id="ARBA00023125"/>
    </source>
</evidence>
<dbReference type="FunFam" id="1.10.10.10:FF:000001">
    <property type="entry name" value="LysR family transcriptional regulator"/>
    <property type="match status" value="1"/>
</dbReference>
<organism evidence="6 7">
    <name type="scientific">Actinoplanes friuliensis DSM 7358</name>
    <dbReference type="NCBI Taxonomy" id="1246995"/>
    <lineage>
        <taxon>Bacteria</taxon>
        <taxon>Bacillati</taxon>
        <taxon>Actinomycetota</taxon>
        <taxon>Actinomycetes</taxon>
        <taxon>Micromonosporales</taxon>
        <taxon>Micromonosporaceae</taxon>
        <taxon>Actinoplanes</taxon>
    </lineage>
</organism>
<dbReference type="AlphaFoldDB" id="U5WDH8"/>
<dbReference type="PROSITE" id="PS50931">
    <property type="entry name" value="HTH_LYSR"/>
    <property type="match status" value="1"/>
</dbReference>
<accession>U5WDH8</accession>
<protein>
    <submittedName>
        <fullName evidence="6">LysR family transcriptional regulator</fullName>
    </submittedName>
</protein>
<dbReference type="GO" id="GO:0032993">
    <property type="term" value="C:protein-DNA complex"/>
    <property type="evidence" value="ECO:0007669"/>
    <property type="project" value="TreeGrafter"/>
</dbReference>
<dbReference type="PATRIC" id="fig|1246995.3.peg.7843"/>
<dbReference type="Gene3D" id="1.10.10.10">
    <property type="entry name" value="Winged helix-like DNA-binding domain superfamily/Winged helix DNA-binding domain"/>
    <property type="match status" value="1"/>
</dbReference>
<dbReference type="OrthoDB" id="79118at2"/>
<evidence type="ECO:0000256" key="4">
    <source>
        <dbReference type="ARBA" id="ARBA00023163"/>
    </source>
</evidence>
<keyword evidence="2" id="KW-0805">Transcription regulation</keyword>
<dbReference type="InterPro" id="IPR036390">
    <property type="entry name" value="WH_DNA-bd_sf"/>
</dbReference>
<dbReference type="GO" id="GO:0003700">
    <property type="term" value="F:DNA-binding transcription factor activity"/>
    <property type="evidence" value="ECO:0007669"/>
    <property type="project" value="InterPro"/>
</dbReference>
<evidence type="ECO:0000313" key="6">
    <source>
        <dbReference type="EMBL" id="AGZ46006.1"/>
    </source>
</evidence>
<dbReference type="RefSeq" id="WP_023562340.1">
    <property type="nucleotide sequence ID" value="NC_022657.1"/>
</dbReference>
<evidence type="ECO:0000256" key="1">
    <source>
        <dbReference type="ARBA" id="ARBA00009437"/>
    </source>
</evidence>
<proteinExistence type="inferred from homology"/>
<feature type="domain" description="HTH lysR-type" evidence="5">
    <location>
        <begin position="4"/>
        <end position="61"/>
    </location>
</feature>
<dbReference type="SUPFAM" id="SSF46785">
    <property type="entry name" value="Winged helix' DNA-binding domain"/>
    <property type="match status" value="1"/>
</dbReference>
<dbReference type="EMBL" id="CP006272">
    <property type="protein sequence ID" value="AGZ46006.1"/>
    <property type="molecule type" value="Genomic_DNA"/>
</dbReference>
<dbReference type="InterPro" id="IPR036388">
    <property type="entry name" value="WH-like_DNA-bd_sf"/>
</dbReference>
<keyword evidence="3" id="KW-0238">DNA-binding</keyword>